<dbReference type="NCBIfam" id="NF007721">
    <property type="entry name" value="PRK10413.1"/>
    <property type="match status" value="1"/>
</dbReference>
<protein>
    <submittedName>
        <fullName evidence="2">Hydrogenase maturation factor HybG</fullName>
    </submittedName>
</protein>
<dbReference type="SUPFAM" id="SSF159127">
    <property type="entry name" value="HupF/HypC-like"/>
    <property type="match status" value="1"/>
</dbReference>
<dbReference type="PRINTS" id="PR00445">
    <property type="entry name" value="HUPFHYPC"/>
</dbReference>
<evidence type="ECO:0000313" key="3">
    <source>
        <dbReference type="Proteomes" id="UP001176478"/>
    </source>
</evidence>
<dbReference type="NCBIfam" id="TIGR00074">
    <property type="entry name" value="hypC_hupF"/>
    <property type="match status" value="1"/>
</dbReference>
<sequence length="114" mass="12205">MCLGIPGKIVAVGEDIHQLAQVDVCGVKRDVNIGLICEGETSDLLGQWVLVHVGFAMSIINEEEAQSTLDALTAMSQLDHEVSDFSGLTVGDSDAVRRWVSRPNVSAGIIKPYP</sequence>
<organism evidence="2 3">
    <name type="scientific">Providencia huashanensis</name>
    <dbReference type="NCBI Taxonomy" id="3037798"/>
    <lineage>
        <taxon>Bacteria</taxon>
        <taxon>Pseudomonadati</taxon>
        <taxon>Pseudomonadota</taxon>
        <taxon>Gammaproteobacteria</taxon>
        <taxon>Enterobacterales</taxon>
        <taxon>Morganellaceae</taxon>
        <taxon>Providencia</taxon>
    </lineage>
</organism>
<name>A0ABT9AQG1_9GAMM</name>
<proteinExistence type="inferred from homology"/>
<reference evidence="2" key="2">
    <citation type="journal article" date="2024" name="Int. J. Antimicrob. Agents">
        <title>Identification of a novel Providencia species showing multi-drug-resistant in three patients with hospital-acquired infection.</title>
        <authorList>
            <person name="Yang W."/>
            <person name="Chen J."/>
            <person name="Yang F."/>
            <person name="Ji P."/>
            <person name="Shen S."/>
            <person name="Yin D."/>
            <person name="Hu F."/>
        </authorList>
    </citation>
    <scope>NUCLEOTIDE SEQUENCE</scope>
    <source>
        <strain evidence="2">CRE-138-0111</strain>
    </source>
</reference>
<evidence type="ECO:0000256" key="1">
    <source>
        <dbReference type="ARBA" id="ARBA00006018"/>
    </source>
</evidence>
<comment type="similarity">
    <text evidence="1">Belongs to the HupF/HypC family.</text>
</comment>
<accession>A0ABT9AQG1</accession>
<keyword evidence="3" id="KW-1185">Reference proteome</keyword>
<dbReference type="PANTHER" id="PTHR35177">
    <property type="entry name" value="HYDROGENASE MATURATION FACTOR HYBG"/>
    <property type="match status" value="1"/>
</dbReference>
<gene>
    <name evidence="2" type="primary">hybG</name>
    <name evidence="2" type="ORF">Q5E86_09695</name>
</gene>
<evidence type="ECO:0000313" key="2">
    <source>
        <dbReference type="EMBL" id="MDO7856623.1"/>
    </source>
</evidence>
<dbReference type="InterPro" id="IPR001109">
    <property type="entry name" value="Hydrogenase_HupF/HypC"/>
</dbReference>
<dbReference type="Proteomes" id="UP001176478">
    <property type="component" value="Unassembled WGS sequence"/>
</dbReference>
<dbReference type="PANTHER" id="PTHR35177:SF2">
    <property type="entry name" value="HYDROGENASE MATURATION FACTOR HYBG"/>
    <property type="match status" value="1"/>
</dbReference>
<dbReference type="InterPro" id="IPR019812">
    <property type="entry name" value="Hydgase_assmbl_chp_CS"/>
</dbReference>
<dbReference type="Gene3D" id="2.30.30.140">
    <property type="match status" value="1"/>
</dbReference>
<reference evidence="2" key="1">
    <citation type="submission" date="2023-07" db="EMBL/GenBank/DDBJ databases">
        <authorList>
            <person name="Yang W."/>
            <person name="Chen J."/>
            <person name="Ji P."/>
            <person name="Hu F."/>
        </authorList>
    </citation>
    <scope>NUCLEOTIDE SEQUENCE</scope>
    <source>
        <strain evidence="2">CRE-138-0111</strain>
    </source>
</reference>
<comment type="caution">
    <text evidence="2">The sequence shown here is derived from an EMBL/GenBank/DDBJ whole genome shotgun (WGS) entry which is preliminary data.</text>
</comment>
<dbReference type="Pfam" id="PF01455">
    <property type="entry name" value="HupF_HypC"/>
    <property type="match status" value="1"/>
</dbReference>
<dbReference type="PROSITE" id="PS01097">
    <property type="entry name" value="HUPF_HYPC"/>
    <property type="match status" value="1"/>
</dbReference>
<dbReference type="EMBL" id="JAUQTG010000004">
    <property type="protein sequence ID" value="MDO7856623.1"/>
    <property type="molecule type" value="Genomic_DNA"/>
</dbReference>